<accession>A0A009PZ60</accession>
<comment type="caution">
    <text evidence="1">The sequence shown here is derived from an EMBL/GenBank/DDBJ whole genome shotgun (WGS) entry which is preliminary data.</text>
</comment>
<evidence type="ECO:0000313" key="2">
    <source>
        <dbReference type="Proteomes" id="UP000021108"/>
    </source>
</evidence>
<evidence type="ECO:0000313" key="1">
    <source>
        <dbReference type="EMBL" id="EXC07828.1"/>
    </source>
</evidence>
<protein>
    <submittedName>
        <fullName evidence="1">Uncharacterized protein</fullName>
    </submittedName>
</protein>
<dbReference type="AlphaFoldDB" id="A0A009PZ60"/>
<sequence length="62" mass="6622">MSYDSLESETQVECEKLKAKAAIAVAVINNACSGTGGIKALSDESKEDLIKFIKEAQSTLKD</sequence>
<reference evidence="1 2" key="1">
    <citation type="submission" date="2014-02" db="EMBL/GenBank/DDBJ databases">
        <title>Comparative genomics and transcriptomics to identify genetic mechanisms underlying the emergence of carbapenem resistant Acinetobacter baumannii (CRAb).</title>
        <authorList>
            <person name="Harris A.D."/>
            <person name="Johnson K.J."/>
            <person name="George J."/>
            <person name="Shefchek K."/>
            <person name="Daugherty S.C."/>
            <person name="Parankush S."/>
            <person name="Sadzewicz L."/>
            <person name="Tallon L."/>
            <person name="Sengamalay N."/>
            <person name="Hazen T.H."/>
            <person name="Rasko D.A."/>
        </authorList>
    </citation>
    <scope>NUCLEOTIDE SEQUENCE [LARGE SCALE GENOMIC DNA]</scope>
    <source>
        <strain evidence="1 2">625974</strain>
    </source>
</reference>
<name>A0A009PZ60_ACIBA</name>
<dbReference type="PATRIC" id="fig|1310607.3.peg.1601"/>
<proteinExistence type="predicted"/>
<organism evidence="1 2">
    <name type="scientific">Acinetobacter baumannii 625974</name>
    <dbReference type="NCBI Taxonomy" id="1310607"/>
    <lineage>
        <taxon>Bacteria</taxon>
        <taxon>Pseudomonadati</taxon>
        <taxon>Pseudomonadota</taxon>
        <taxon>Gammaproteobacteria</taxon>
        <taxon>Moraxellales</taxon>
        <taxon>Moraxellaceae</taxon>
        <taxon>Acinetobacter</taxon>
        <taxon>Acinetobacter calcoaceticus/baumannii complex</taxon>
    </lineage>
</organism>
<dbReference type="RefSeq" id="WP_032053204.1">
    <property type="nucleotide sequence ID" value="NZ_JEXD01000010.1"/>
</dbReference>
<gene>
    <name evidence="1" type="ORF">J506_1647</name>
</gene>
<dbReference type="EMBL" id="JEXD01000010">
    <property type="protein sequence ID" value="EXC07828.1"/>
    <property type="molecule type" value="Genomic_DNA"/>
</dbReference>
<dbReference type="Proteomes" id="UP000021108">
    <property type="component" value="Unassembled WGS sequence"/>
</dbReference>